<evidence type="ECO:0000313" key="4">
    <source>
        <dbReference type="EMBL" id="MDE4167549.1"/>
    </source>
</evidence>
<dbReference type="Pfam" id="PF00535">
    <property type="entry name" value="Glycos_transf_2"/>
    <property type="match status" value="1"/>
</dbReference>
<feature type="domain" description="Glycosyl transferase family 1" evidence="1">
    <location>
        <begin position="450"/>
        <end position="614"/>
    </location>
</feature>
<reference evidence="4 5" key="1">
    <citation type="submission" date="2023-02" db="EMBL/GenBank/DDBJ databases">
        <title>Population genomics of bacteria associated with diatom.</title>
        <authorList>
            <person name="Xie J."/>
            <person name="Wang H."/>
        </authorList>
    </citation>
    <scope>NUCLEOTIDE SEQUENCE [LARGE SCALE GENOMIC DNA]</scope>
    <source>
        <strain evidence="4 5">PT47_8</strain>
    </source>
</reference>
<accession>A0ABD4XDZ5</accession>
<dbReference type="EMBL" id="JARCJK010000011">
    <property type="protein sequence ID" value="MDE4167549.1"/>
    <property type="molecule type" value="Genomic_DNA"/>
</dbReference>
<dbReference type="EC" id="2.4.-.-" evidence="4"/>
<organism evidence="4 5">
    <name type="scientific">Phaeobacter gallaeciensis</name>
    <dbReference type="NCBI Taxonomy" id="60890"/>
    <lineage>
        <taxon>Bacteria</taxon>
        <taxon>Pseudomonadati</taxon>
        <taxon>Pseudomonadota</taxon>
        <taxon>Alphaproteobacteria</taxon>
        <taxon>Rhodobacterales</taxon>
        <taxon>Roseobacteraceae</taxon>
        <taxon>Phaeobacter</taxon>
    </lineage>
</organism>
<protein>
    <submittedName>
        <fullName evidence="4">Glycosyltransferase</fullName>
        <ecNumber evidence="4">2.4.-.-</ecNumber>
    </submittedName>
</protein>
<gene>
    <name evidence="4" type="ORF">PXK24_17780</name>
</gene>
<dbReference type="CDD" id="cd03801">
    <property type="entry name" value="GT4_PimA-like"/>
    <property type="match status" value="2"/>
</dbReference>
<evidence type="ECO:0000259" key="2">
    <source>
        <dbReference type="Pfam" id="PF00535"/>
    </source>
</evidence>
<dbReference type="Pfam" id="PF13439">
    <property type="entry name" value="Glyco_transf_4"/>
    <property type="match status" value="1"/>
</dbReference>
<dbReference type="RefSeq" id="WP_274840095.1">
    <property type="nucleotide sequence ID" value="NZ_JARCJF010000011.1"/>
</dbReference>
<dbReference type="PANTHER" id="PTHR12526">
    <property type="entry name" value="GLYCOSYLTRANSFERASE"/>
    <property type="match status" value="1"/>
</dbReference>
<keyword evidence="4" id="KW-0328">Glycosyltransferase</keyword>
<dbReference type="Proteomes" id="UP001218364">
    <property type="component" value="Unassembled WGS sequence"/>
</dbReference>
<comment type="caution">
    <text evidence="4">The sequence shown here is derived from an EMBL/GenBank/DDBJ whole genome shotgun (WGS) entry which is preliminary data.</text>
</comment>
<dbReference type="Gene3D" id="3.90.550.10">
    <property type="entry name" value="Spore Coat Polysaccharide Biosynthesis Protein SpsA, Chain A"/>
    <property type="match status" value="1"/>
</dbReference>
<sequence>MADIEALFHRDWYVTENPDAESFPGGALAHYTLFGWREGRSPHPLFDVQWYLSQAPECQQEGIEPLGHYLTRGWRKMHSPHPLFNPAWYLRQNRDVMEADVDPWRHYLNKGWEEGRRLHPLFDAAWYLQTYEDVAAAGEEPLSHYLRLGWREGRAPHPLFDGDWYARTYDLDAEANPWLDYIRAGWRAGRSPHARFDALWYHETYLDPVAFACEPLNHYLTSGWREGLLPHDGYVPAGAGTQGGDQAPLYLELAGTAGRAYVVARAETALRTDGRRGRILLVTHDTQLGGAQTVLRLFADWLNSSTRFSVGIVAVNGGHFRPDFEKIAPVFVLSDHAEEDRAAALADWAGEDVQAVFVNSIVSGAFYKYWPTETPSVAFIHELPQILERYPEEVGLVRARTDHVICGGPGVFAALSGEFGFDASRMTSAYSYIEALPKGDTGADRLARRRAARAALGVPEERILVMGCGVLHWRKSPDKFIETAEAVLAAGLDAEFVWLGGGPDEEDCIRQAEAAGIAERVRFTGYEADVAGKLAGADIFLLSSQEDPFPLVALYAAQAGAPLVCFQEAGGIADFVQTGSGVAVPFMDIPAMAEAVLRYGRDEELRARDGATGRDQVGRRHTIEAVGPLLLHHLRQAAGLKPEVSVVLPNYNYEDYLPQRLDSITAQTFQDFELILLDDASSDGSPQLLEAFAETRAGTRTALSTENSGSPFAQWLRGMDMAEGEIVWLAEADDWCEDNLLTTLLPVFDDRNVRLASCMSVPVQSDGTVIGDYPSLYLDRINPGRWNRDFVATDHEEANEGLGIANTIPNASAVLMRKFDPDPEFVETVTGMRLCGDWFFYIRAMKGGLVGFSAAPLNYHRRHGGTVTHKLEGSLRYFNELAEVRTYVGRTYHQSPQAQAQIQQFLEQDITRFNVPDSAALPTLPAPQKVLPSLAVIAPDLSPGGGQMFAISLANEWARRGGRVVLVNAHSQPTHDAVVSKLNPEVALYHATDPGFDLAEIVRRYDIDLIHSNIWWSDALVDSYREDIPADLPWVITMHGCHETLMQHPGIDRAFSERMSRMTERVNAWVYLADKNIGVFDQYPRPETLLRIPNGMAEEPVRQPLERATLGLRPDAVVLCMAARAIPSKGWAEAVEVVEALNAEGHKLDLILCGEGPAADDIRARVPEHVLLTGQVPNVQDYFAISDIGILPSYFIGESLPLALIEMMAKGLPLIASDVGEIPAILGEGAEAAGILIPLQETEAGQPGLDMAAFLEATRRMLDEDLRAQMGANARRRFDAEFRLDRMVDRYAALYEELGAGTGRD</sequence>
<evidence type="ECO:0000313" key="5">
    <source>
        <dbReference type="Proteomes" id="UP001218364"/>
    </source>
</evidence>
<proteinExistence type="predicted"/>
<feature type="domain" description="Glycosyltransferase subfamily 4-like N-terminal" evidence="3">
    <location>
        <begin position="943"/>
        <end position="1068"/>
    </location>
</feature>
<dbReference type="InterPro" id="IPR028098">
    <property type="entry name" value="Glyco_trans_4-like_N"/>
</dbReference>
<dbReference type="InterPro" id="IPR001173">
    <property type="entry name" value="Glyco_trans_2-like"/>
</dbReference>
<dbReference type="Pfam" id="PF13692">
    <property type="entry name" value="Glyco_trans_1_4"/>
    <property type="match status" value="1"/>
</dbReference>
<name>A0ABD4XDZ5_9RHOB</name>
<dbReference type="InterPro" id="IPR001296">
    <property type="entry name" value="Glyco_trans_1"/>
</dbReference>
<feature type="domain" description="Glycosyltransferase 2-like" evidence="2">
    <location>
        <begin position="645"/>
        <end position="766"/>
    </location>
</feature>
<dbReference type="Pfam" id="PF00534">
    <property type="entry name" value="Glycos_transf_1"/>
    <property type="match status" value="1"/>
</dbReference>
<dbReference type="SUPFAM" id="SSF53448">
    <property type="entry name" value="Nucleotide-diphospho-sugar transferases"/>
    <property type="match status" value="1"/>
</dbReference>
<dbReference type="Gene3D" id="3.40.50.2000">
    <property type="entry name" value="Glycogen Phosphorylase B"/>
    <property type="match status" value="3"/>
</dbReference>
<dbReference type="GO" id="GO:0016757">
    <property type="term" value="F:glycosyltransferase activity"/>
    <property type="evidence" value="ECO:0007669"/>
    <property type="project" value="UniProtKB-KW"/>
</dbReference>
<keyword evidence="4" id="KW-0808">Transferase</keyword>
<evidence type="ECO:0000259" key="3">
    <source>
        <dbReference type="Pfam" id="PF13439"/>
    </source>
</evidence>
<dbReference type="InterPro" id="IPR029044">
    <property type="entry name" value="Nucleotide-diphossugar_trans"/>
</dbReference>
<dbReference type="SUPFAM" id="SSF53756">
    <property type="entry name" value="UDP-Glycosyltransferase/glycogen phosphorylase"/>
    <property type="match status" value="2"/>
</dbReference>
<evidence type="ECO:0000259" key="1">
    <source>
        <dbReference type="Pfam" id="PF00534"/>
    </source>
</evidence>